<organism evidence="2 3">
    <name type="scientific">Teratosphaeria destructans</name>
    <dbReference type="NCBI Taxonomy" id="418781"/>
    <lineage>
        <taxon>Eukaryota</taxon>
        <taxon>Fungi</taxon>
        <taxon>Dikarya</taxon>
        <taxon>Ascomycota</taxon>
        <taxon>Pezizomycotina</taxon>
        <taxon>Dothideomycetes</taxon>
        <taxon>Dothideomycetidae</taxon>
        <taxon>Mycosphaerellales</taxon>
        <taxon>Teratosphaeriaceae</taxon>
        <taxon>Teratosphaeria</taxon>
    </lineage>
</organism>
<feature type="domain" description="AB hydrolase-1" evidence="1">
    <location>
        <begin position="33"/>
        <end position="137"/>
    </location>
</feature>
<dbReference type="OrthoDB" id="294702at2759"/>
<comment type="caution">
    <text evidence="2">The sequence shown here is derived from an EMBL/GenBank/DDBJ whole genome shotgun (WGS) entry which is preliminary data.</text>
</comment>
<dbReference type="PANTHER" id="PTHR43433">
    <property type="entry name" value="HYDROLASE, ALPHA/BETA FOLD FAMILY PROTEIN"/>
    <property type="match status" value="1"/>
</dbReference>
<sequence>MTGQDDRNTVTLEDGRLLEYRVFSTPDVPPSAPTILFFHGSPGSSPEGEAFSTSNIIKHQARLISISRPGYGTSTIRLESTILGWAKDVLAVADHLGIEQFSIAAFSGGGPFALACLASIPQQRLLRTAIVSGMWPGQLGKNETLAITRIIHWASVTPILSTILPYLLELAVGRSARNKQKAAAFEARFVNDVGARHPREAQCLENAEVRHAFVESTRDAFRGGCHGWAMEARLLNSEWNIPMRELDGTRLHVWHGAEDENIPCRLAVQAANSIKGCELHVVDGEAHVSLLASCADQILDRLLSPA</sequence>
<proteinExistence type="predicted"/>
<dbReference type="InterPro" id="IPR029058">
    <property type="entry name" value="AB_hydrolase_fold"/>
</dbReference>
<dbReference type="Proteomes" id="UP001138500">
    <property type="component" value="Unassembled WGS sequence"/>
</dbReference>
<dbReference type="AlphaFoldDB" id="A0A9W7SRT6"/>
<dbReference type="EMBL" id="RIBY02001868">
    <property type="protein sequence ID" value="KAH9827540.1"/>
    <property type="molecule type" value="Genomic_DNA"/>
</dbReference>
<dbReference type="PANTHER" id="PTHR43433:SF10">
    <property type="entry name" value="AB HYDROLASE-1 DOMAIN-CONTAINING PROTEIN"/>
    <property type="match status" value="1"/>
</dbReference>
<dbReference type="Pfam" id="PF00561">
    <property type="entry name" value="Abhydrolase_1"/>
    <property type="match status" value="1"/>
</dbReference>
<evidence type="ECO:0000259" key="1">
    <source>
        <dbReference type="Pfam" id="PF00561"/>
    </source>
</evidence>
<protein>
    <submittedName>
        <fullName evidence="2">Alpha/beta hydrolase</fullName>
    </submittedName>
</protein>
<name>A0A9W7SRT6_9PEZI</name>
<dbReference type="SUPFAM" id="SSF53474">
    <property type="entry name" value="alpha/beta-Hydrolases"/>
    <property type="match status" value="1"/>
</dbReference>
<dbReference type="GO" id="GO:0016787">
    <property type="term" value="F:hydrolase activity"/>
    <property type="evidence" value="ECO:0007669"/>
    <property type="project" value="UniProtKB-KW"/>
</dbReference>
<dbReference type="InterPro" id="IPR050471">
    <property type="entry name" value="AB_hydrolase"/>
</dbReference>
<gene>
    <name evidence="2" type="ORF">Tdes44962_MAKER02798</name>
</gene>
<evidence type="ECO:0000313" key="3">
    <source>
        <dbReference type="Proteomes" id="UP001138500"/>
    </source>
</evidence>
<keyword evidence="3" id="KW-1185">Reference proteome</keyword>
<keyword evidence="2" id="KW-0378">Hydrolase</keyword>
<dbReference type="InterPro" id="IPR000073">
    <property type="entry name" value="AB_hydrolase_1"/>
</dbReference>
<dbReference type="Gene3D" id="3.40.50.1820">
    <property type="entry name" value="alpha/beta hydrolase"/>
    <property type="match status" value="1"/>
</dbReference>
<reference evidence="2 3" key="1">
    <citation type="journal article" date="2018" name="IMA Fungus">
        <title>IMA Genome-F 10: Nine draft genome sequences of Claviceps purpurea s.lat., including C. arundinis, C. humidiphila, and C. cf. spartinae, pseudomolecules for the pitch canker pathogen Fusarium circinatum, draft genome of Davidsoniella eucalypti, Grosmannia galeiformis, Quambalaria eucalypti, and Teratosphaeria destructans.</title>
        <authorList>
            <person name="Wingfield B.D."/>
            <person name="Liu M."/>
            <person name="Nguyen H.D."/>
            <person name="Lane F.A."/>
            <person name="Morgan S.W."/>
            <person name="De Vos L."/>
            <person name="Wilken P.M."/>
            <person name="Duong T.A."/>
            <person name="Aylward J."/>
            <person name="Coetzee M.P."/>
            <person name="Dadej K."/>
            <person name="De Beer Z.W."/>
            <person name="Findlay W."/>
            <person name="Havenga M."/>
            <person name="Kolarik M."/>
            <person name="Menzies J.G."/>
            <person name="Naidoo K."/>
            <person name="Pochopski O."/>
            <person name="Shoukouhi P."/>
            <person name="Santana Q.C."/>
            <person name="Seifert K.A."/>
            <person name="Soal N."/>
            <person name="Steenkamp E.T."/>
            <person name="Tatham C.T."/>
            <person name="van der Nest M.A."/>
            <person name="Wingfield M.J."/>
        </authorList>
    </citation>
    <scope>NUCLEOTIDE SEQUENCE [LARGE SCALE GENOMIC DNA]</scope>
    <source>
        <strain evidence="2">CMW44962</strain>
    </source>
</reference>
<accession>A0A9W7SRT6</accession>
<evidence type="ECO:0000313" key="2">
    <source>
        <dbReference type="EMBL" id="KAH9827540.1"/>
    </source>
</evidence>
<reference evidence="2 3" key="2">
    <citation type="journal article" date="2021" name="Curr. Genet.">
        <title>Genetic response to nitrogen starvation in the aggressive Eucalyptus foliar pathogen Teratosphaeria destructans.</title>
        <authorList>
            <person name="Havenga M."/>
            <person name="Wingfield B.D."/>
            <person name="Wingfield M.J."/>
            <person name="Dreyer L.L."/>
            <person name="Roets F."/>
            <person name="Aylward J."/>
        </authorList>
    </citation>
    <scope>NUCLEOTIDE SEQUENCE [LARGE SCALE GENOMIC DNA]</scope>
    <source>
        <strain evidence="2">CMW44962</strain>
    </source>
</reference>